<sequence length="37" mass="4301">MPHEVMELPDWERAAVVAFVDEYARAKKKEAEKLKKG</sequence>
<protein>
    <submittedName>
        <fullName evidence="1">Uncharacterized protein</fullName>
    </submittedName>
</protein>
<keyword evidence="2" id="KW-1185">Reference proteome</keyword>
<proteinExistence type="predicted"/>
<gene>
    <name evidence="1" type="ORF">HNR45_000025</name>
</gene>
<dbReference type="Proteomes" id="UP000591941">
    <property type="component" value="Unassembled WGS sequence"/>
</dbReference>
<evidence type="ECO:0000313" key="1">
    <source>
        <dbReference type="EMBL" id="MBB6477003.1"/>
    </source>
</evidence>
<reference evidence="1 2" key="1">
    <citation type="submission" date="2020-08" db="EMBL/GenBank/DDBJ databases">
        <title>Genomic Encyclopedia of Type Strains, Phase IV (KMG-IV): sequencing the most valuable type-strain genomes for metagenomic binning, comparative biology and taxonomic classification.</title>
        <authorList>
            <person name="Goeker M."/>
        </authorList>
    </citation>
    <scope>NUCLEOTIDE SEQUENCE [LARGE SCALE GENOMIC DNA]</scope>
    <source>
        <strain evidence="1 2">DSM 21255</strain>
    </source>
</reference>
<evidence type="ECO:0000313" key="2">
    <source>
        <dbReference type="Proteomes" id="UP000591941"/>
    </source>
</evidence>
<name>A0A841QZV5_9FIRM</name>
<organism evidence="1 2">
    <name type="scientific">Negativicoccus succinicivorans</name>
    <dbReference type="NCBI Taxonomy" id="620903"/>
    <lineage>
        <taxon>Bacteria</taxon>
        <taxon>Bacillati</taxon>
        <taxon>Bacillota</taxon>
        <taxon>Negativicutes</taxon>
        <taxon>Veillonellales</taxon>
        <taxon>Veillonellaceae</taxon>
        <taxon>Negativicoccus</taxon>
    </lineage>
</organism>
<accession>A0A841QZV5</accession>
<comment type="caution">
    <text evidence="1">The sequence shown here is derived from an EMBL/GenBank/DDBJ whole genome shotgun (WGS) entry which is preliminary data.</text>
</comment>
<dbReference type="AlphaFoldDB" id="A0A841QZV5"/>
<dbReference type="EMBL" id="JACHHI010000001">
    <property type="protein sequence ID" value="MBB6477003.1"/>
    <property type="molecule type" value="Genomic_DNA"/>
</dbReference>